<reference evidence="5 6" key="1">
    <citation type="submission" date="2020-07" db="EMBL/GenBank/DDBJ databases">
        <title>Taxonomic revisions and descriptions of new bacterial species based on genomic comparisons in the high-G+C-content subgroup of the family Alcaligenaceae.</title>
        <authorList>
            <person name="Szabo A."/>
            <person name="Felfoldi T."/>
        </authorList>
    </citation>
    <scope>NUCLEOTIDE SEQUENCE [LARGE SCALE GENOMIC DNA]</scope>
    <source>
        <strain evidence="5 6">LMG 24012</strain>
    </source>
</reference>
<dbReference type="InterPro" id="IPR011663">
    <property type="entry name" value="UTRA"/>
</dbReference>
<dbReference type="Gene3D" id="1.10.10.10">
    <property type="entry name" value="Winged helix-like DNA-binding domain superfamily/Winged helix DNA-binding domain"/>
    <property type="match status" value="1"/>
</dbReference>
<dbReference type="Pfam" id="PF07702">
    <property type="entry name" value="UTRA"/>
    <property type="match status" value="1"/>
</dbReference>
<dbReference type="EMBL" id="JACCEM010000001">
    <property type="protein sequence ID" value="NYT47773.1"/>
    <property type="molecule type" value="Genomic_DNA"/>
</dbReference>
<proteinExistence type="predicted"/>
<keyword evidence="2" id="KW-0238">DNA-binding</keyword>
<name>A0A853FT35_9BURK</name>
<dbReference type="InterPro" id="IPR036390">
    <property type="entry name" value="WH_DNA-bd_sf"/>
</dbReference>
<evidence type="ECO:0000256" key="2">
    <source>
        <dbReference type="ARBA" id="ARBA00023125"/>
    </source>
</evidence>
<evidence type="ECO:0000256" key="1">
    <source>
        <dbReference type="ARBA" id="ARBA00023015"/>
    </source>
</evidence>
<dbReference type="InterPro" id="IPR000524">
    <property type="entry name" value="Tscrpt_reg_HTH_GntR"/>
</dbReference>
<evidence type="ECO:0000259" key="4">
    <source>
        <dbReference type="PROSITE" id="PS50949"/>
    </source>
</evidence>
<evidence type="ECO:0000256" key="3">
    <source>
        <dbReference type="ARBA" id="ARBA00023163"/>
    </source>
</evidence>
<dbReference type="SMART" id="SM00866">
    <property type="entry name" value="UTRA"/>
    <property type="match status" value="1"/>
</dbReference>
<sequence length="258" mass="28686">MIANPTPRYYRIYRLLKQAIEGQQFDAGRALPGENALAGQYGVSRLTIRRSLDLLQQEGLVERRQGAGTFPCPPSAPSAALPADINKLMAHLSDMGANTQARLLSFGYEAAGPDVRTRLELPAHAKVQKALRVRYYHDQPFSYLLTYVPESVGRRYTEADLGQNALQRIFRRLGLKPTSAEQSFTAILADVHHAEALDVGVGSPLLCIKRVVRDADGTPLEYLIAAYNPARFEYRMALSNRRAKGRDTWVMDETGKSP</sequence>
<dbReference type="PROSITE" id="PS50949">
    <property type="entry name" value="HTH_GNTR"/>
    <property type="match status" value="1"/>
</dbReference>
<dbReference type="SUPFAM" id="SSF64288">
    <property type="entry name" value="Chorismate lyase-like"/>
    <property type="match status" value="1"/>
</dbReference>
<dbReference type="GO" id="GO:0045892">
    <property type="term" value="P:negative regulation of DNA-templated transcription"/>
    <property type="evidence" value="ECO:0007669"/>
    <property type="project" value="TreeGrafter"/>
</dbReference>
<dbReference type="SUPFAM" id="SSF46785">
    <property type="entry name" value="Winged helix' DNA-binding domain"/>
    <property type="match status" value="1"/>
</dbReference>
<dbReference type="GO" id="GO:0003700">
    <property type="term" value="F:DNA-binding transcription factor activity"/>
    <property type="evidence" value="ECO:0007669"/>
    <property type="project" value="InterPro"/>
</dbReference>
<gene>
    <name evidence="5" type="ORF">H0A72_00460</name>
</gene>
<comment type="caution">
    <text evidence="5">The sequence shown here is derived from an EMBL/GenBank/DDBJ whole genome shotgun (WGS) entry which is preliminary data.</text>
</comment>
<dbReference type="SMART" id="SM00345">
    <property type="entry name" value="HTH_GNTR"/>
    <property type="match status" value="1"/>
</dbReference>
<dbReference type="PANTHER" id="PTHR44846:SF1">
    <property type="entry name" value="MANNOSYL-D-GLYCERATE TRANSPORT_METABOLISM SYSTEM REPRESSOR MNGR-RELATED"/>
    <property type="match status" value="1"/>
</dbReference>
<evidence type="ECO:0000313" key="6">
    <source>
        <dbReference type="Proteomes" id="UP000559809"/>
    </source>
</evidence>
<dbReference type="InterPro" id="IPR050679">
    <property type="entry name" value="Bact_HTH_transcr_reg"/>
</dbReference>
<feature type="domain" description="HTH gntR-type" evidence="4">
    <location>
        <begin position="6"/>
        <end position="74"/>
    </location>
</feature>
<keyword evidence="6" id="KW-1185">Reference proteome</keyword>
<accession>A0A853FT35</accession>
<dbReference type="PANTHER" id="PTHR44846">
    <property type="entry name" value="MANNOSYL-D-GLYCERATE TRANSPORT/METABOLISM SYSTEM REPRESSOR MNGR-RELATED"/>
    <property type="match status" value="1"/>
</dbReference>
<dbReference type="InterPro" id="IPR036388">
    <property type="entry name" value="WH-like_DNA-bd_sf"/>
</dbReference>
<dbReference type="Pfam" id="PF00392">
    <property type="entry name" value="GntR"/>
    <property type="match status" value="1"/>
</dbReference>
<dbReference type="GO" id="GO:0003677">
    <property type="term" value="F:DNA binding"/>
    <property type="evidence" value="ECO:0007669"/>
    <property type="project" value="UniProtKB-KW"/>
</dbReference>
<dbReference type="Gene3D" id="3.40.1410.10">
    <property type="entry name" value="Chorismate lyase-like"/>
    <property type="match status" value="1"/>
</dbReference>
<organism evidence="5 6">
    <name type="scientific">Parapusillimonas granuli</name>
    <dbReference type="NCBI Taxonomy" id="380911"/>
    <lineage>
        <taxon>Bacteria</taxon>
        <taxon>Pseudomonadati</taxon>
        <taxon>Pseudomonadota</taxon>
        <taxon>Betaproteobacteria</taxon>
        <taxon>Burkholderiales</taxon>
        <taxon>Alcaligenaceae</taxon>
        <taxon>Parapusillimonas</taxon>
    </lineage>
</organism>
<keyword evidence="3" id="KW-0804">Transcription</keyword>
<dbReference type="InterPro" id="IPR028978">
    <property type="entry name" value="Chorismate_lyase_/UTRA_dom_sf"/>
</dbReference>
<dbReference type="AlphaFoldDB" id="A0A853FT35"/>
<keyword evidence="1" id="KW-0805">Transcription regulation</keyword>
<dbReference type="CDD" id="cd07377">
    <property type="entry name" value="WHTH_GntR"/>
    <property type="match status" value="1"/>
</dbReference>
<dbReference type="PRINTS" id="PR00035">
    <property type="entry name" value="HTHGNTR"/>
</dbReference>
<dbReference type="RefSeq" id="WP_180152816.1">
    <property type="nucleotide sequence ID" value="NZ_JACCEM010000001.1"/>
</dbReference>
<dbReference type="Proteomes" id="UP000559809">
    <property type="component" value="Unassembled WGS sequence"/>
</dbReference>
<evidence type="ECO:0000313" key="5">
    <source>
        <dbReference type="EMBL" id="NYT47773.1"/>
    </source>
</evidence>
<protein>
    <submittedName>
        <fullName evidence="5">GntR family transcriptional regulator</fullName>
    </submittedName>
</protein>